<dbReference type="PANTHER" id="PTHR43765:SF2">
    <property type="entry name" value="2-DEHYDROPANTOATE 2-REDUCTASE"/>
    <property type="match status" value="1"/>
</dbReference>
<comment type="caution">
    <text evidence="8">The sequence shown here is derived from an EMBL/GenBank/DDBJ whole genome shotgun (WGS) entry which is preliminary data.</text>
</comment>
<dbReference type="STRING" id="2070753.A0A3A2ZJC2"/>
<evidence type="ECO:0000259" key="7">
    <source>
        <dbReference type="Pfam" id="PF08546"/>
    </source>
</evidence>
<feature type="domain" description="Ketopantoate reductase C-terminal" evidence="7">
    <location>
        <begin position="277"/>
        <end position="406"/>
    </location>
</feature>
<dbReference type="InterPro" id="IPR003710">
    <property type="entry name" value="ApbA"/>
</dbReference>
<dbReference type="FunFam" id="1.10.1040.10:FF:000038">
    <property type="entry name" value="Probable 2-dehydropantoate 2-reductase"/>
    <property type="match status" value="1"/>
</dbReference>
<dbReference type="Proteomes" id="UP000266188">
    <property type="component" value="Unassembled WGS sequence"/>
</dbReference>
<protein>
    <recommendedName>
        <fullName evidence="2">2-dehydropantoate 2-reductase</fullName>
        <ecNumber evidence="2">1.1.1.169</ecNumber>
    </recommendedName>
    <alternativeName>
        <fullName evidence="5">Ketopantoate reductase</fullName>
    </alternativeName>
</protein>
<dbReference type="Pfam" id="PF08546">
    <property type="entry name" value="ApbA_C"/>
    <property type="match status" value="1"/>
</dbReference>
<dbReference type="EMBL" id="MVGC01000131">
    <property type="protein sequence ID" value="RJE23212.1"/>
    <property type="molecule type" value="Genomic_DNA"/>
</dbReference>
<accession>A0A3A2ZJC2</accession>
<dbReference type="GO" id="GO:0005739">
    <property type="term" value="C:mitochondrion"/>
    <property type="evidence" value="ECO:0007669"/>
    <property type="project" value="TreeGrafter"/>
</dbReference>
<gene>
    <name evidence="8" type="ORF">PHISCL_04465</name>
</gene>
<evidence type="ECO:0000256" key="2">
    <source>
        <dbReference type="ARBA" id="ARBA00013014"/>
    </source>
</evidence>
<dbReference type="InterPro" id="IPR050838">
    <property type="entry name" value="Ketopantoate_reductase"/>
</dbReference>
<dbReference type="Gene3D" id="1.10.1040.10">
    <property type="entry name" value="N-(1-d-carboxylethyl)-l-norvaline Dehydrogenase, domain 2"/>
    <property type="match status" value="1"/>
</dbReference>
<sequence length="426" mass="47530">MFNSSRWTLKRFTSTSTHDEGELGNERDSRRHSGRIHILGVGNVGGFIAHALASRPSPPPITLLLQDSNIYRQWIEKKRAIAVHSDGLDSIKSGFDISVLNDKIWYSLPEWSGNKSEEAYSLLAQRSQDAKASPVFSELVEDNSHIDCLIVTCKAPQTVKAVTSVKHRLSPDSTILFLQNGMGVLDEVNSKVFPFPGTRPHYVAGVFSHGLARKGPFHVDHKAIGTTLLSPVSQSGDLISQDNEQSTDWAPTTKYLLRTLNLTQQLVATTETPVALLQYQLEKLAMNAVINSMTALLDCVNGELLYNYSLTRVMRMILMEVSAVICALPELKDIPGIEDRFSAERLRRITVLLANKTGRNTSSMLQDMQYRRMLEVHYINGYIVRRGEELGIKCALNYMIMHLLLGKRSVLRQRESGAIPIDLSGP</sequence>
<organism evidence="8 9">
    <name type="scientific">Aspergillus sclerotialis</name>
    <dbReference type="NCBI Taxonomy" id="2070753"/>
    <lineage>
        <taxon>Eukaryota</taxon>
        <taxon>Fungi</taxon>
        <taxon>Dikarya</taxon>
        <taxon>Ascomycota</taxon>
        <taxon>Pezizomycotina</taxon>
        <taxon>Eurotiomycetes</taxon>
        <taxon>Eurotiomycetidae</taxon>
        <taxon>Eurotiales</taxon>
        <taxon>Aspergillaceae</taxon>
        <taxon>Aspergillus</taxon>
        <taxon>Aspergillus subgen. Polypaecilum</taxon>
    </lineage>
</organism>
<dbReference type="Gene3D" id="3.40.50.720">
    <property type="entry name" value="NAD(P)-binding Rossmann-like Domain"/>
    <property type="match status" value="1"/>
</dbReference>
<evidence type="ECO:0000256" key="3">
    <source>
        <dbReference type="ARBA" id="ARBA00022857"/>
    </source>
</evidence>
<reference evidence="9" key="1">
    <citation type="submission" date="2017-02" db="EMBL/GenBank/DDBJ databases">
        <authorList>
            <person name="Tafer H."/>
            <person name="Lopandic K."/>
        </authorList>
    </citation>
    <scope>NUCLEOTIDE SEQUENCE [LARGE SCALE GENOMIC DNA]</scope>
    <source>
        <strain evidence="9">CBS 366.77</strain>
    </source>
</reference>
<comment type="similarity">
    <text evidence="1">Belongs to the ketopantoate reductase family.</text>
</comment>
<evidence type="ECO:0000256" key="1">
    <source>
        <dbReference type="ARBA" id="ARBA00007870"/>
    </source>
</evidence>
<feature type="domain" description="Ketopantoate reductase N-terminal" evidence="6">
    <location>
        <begin position="134"/>
        <end position="232"/>
    </location>
</feature>
<keyword evidence="3" id="KW-0521">NADP</keyword>
<dbReference type="OrthoDB" id="73846at2759"/>
<dbReference type="InterPro" id="IPR036291">
    <property type="entry name" value="NAD(P)-bd_dom_sf"/>
</dbReference>
<dbReference type="NCBIfam" id="TIGR00745">
    <property type="entry name" value="apbA_panE"/>
    <property type="match status" value="1"/>
</dbReference>
<evidence type="ECO:0000259" key="6">
    <source>
        <dbReference type="Pfam" id="PF02558"/>
    </source>
</evidence>
<dbReference type="SUPFAM" id="SSF48179">
    <property type="entry name" value="6-phosphogluconate dehydrogenase C-terminal domain-like"/>
    <property type="match status" value="1"/>
</dbReference>
<keyword evidence="9" id="KW-1185">Reference proteome</keyword>
<keyword evidence="4" id="KW-0560">Oxidoreductase</keyword>
<evidence type="ECO:0000256" key="4">
    <source>
        <dbReference type="ARBA" id="ARBA00023002"/>
    </source>
</evidence>
<evidence type="ECO:0000313" key="8">
    <source>
        <dbReference type="EMBL" id="RJE23212.1"/>
    </source>
</evidence>
<dbReference type="InterPro" id="IPR013332">
    <property type="entry name" value="KPR_N"/>
</dbReference>
<evidence type="ECO:0000256" key="5">
    <source>
        <dbReference type="ARBA" id="ARBA00032024"/>
    </source>
</evidence>
<name>A0A3A2ZJC2_9EURO</name>
<evidence type="ECO:0000313" key="9">
    <source>
        <dbReference type="Proteomes" id="UP000266188"/>
    </source>
</evidence>
<dbReference type="Pfam" id="PF02558">
    <property type="entry name" value="ApbA"/>
    <property type="match status" value="1"/>
</dbReference>
<proteinExistence type="inferred from homology"/>
<dbReference type="AlphaFoldDB" id="A0A3A2ZJC2"/>
<dbReference type="InterPro" id="IPR013752">
    <property type="entry name" value="KPA_reductase"/>
</dbReference>
<dbReference type="GO" id="GO:0015940">
    <property type="term" value="P:pantothenate biosynthetic process"/>
    <property type="evidence" value="ECO:0007669"/>
    <property type="project" value="InterPro"/>
</dbReference>
<dbReference type="GO" id="GO:0050661">
    <property type="term" value="F:NADP binding"/>
    <property type="evidence" value="ECO:0007669"/>
    <property type="project" value="TreeGrafter"/>
</dbReference>
<dbReference type="EC" id="1.1.1.169" evidence="2"/>
<dbReference type="InterPro" id="IPR013328">
    <property type="entry name" value="6PGD_dom2"/>
</dbReference>
<dbReference type="InterPro" id="IPR008927">
    <property type="entry name" value="6-PGluconate_DH-like_C_sf"/>
</dbReference>
<dbReference type="PANTHER" id="PTHR43765">
    <property type="entry name" value="2-DEHYDROPANTOATE 2-REDUCTASE-RELATED"/>
    <property type="match status" value="1"/>
</dbReference>
<dbReference type="SUPFAM" id="SSF51735">
    <property type="entry name" value="NAD(P)-binding Rossmann-fold domains"/>
    <property type="match status" value="1"/>
</dbReference>
<dbReference type="GO" id="GO:0008677">
    <property type="term" value="F:2-dehydropantoate 2-reductase activity"/>
    <property type="evidence" value="ECO:0007669"/>
    <property type="project" value="UniProtKB-EC"/>
</dbReference>